<dbReference type="PANTHER" id="PTHR10484">
    <property type="entry name" value="HISTONE H4"/>
    <property type="match status" value="1"/>
</dbReference>
<dbReference type="GO" id="GO:0000786">
    <property type="term" value="C:nucleosome"/>
    <property type="evidence" value="ECO:0007669"/>
    <property type="project" value="UniProtKB-KW"/>
</dbReference>
<evidence type="ECO:0000256" key="1">
    <source>
        <dbReference type="ARBA" id="ARBA00004123"/>
    </source>
</evidence>
<reference evidence="10" key="1">
    <citation type="submission" date="2023-03" db="EMBL/GenBank/DDBJ databases">
        <title>Massive genome expansion in bonnet fungi (Mycena s.s.) driven by repeated elements and novel gene families across ecological guilds.</title>
        <authorList>
            <consortium name="Lawrence Berkeley National Laboratory"/>
            <person name="Harder C.B."/>
            <person name="Miyauchi S."/>
            <person name="Viragh M."/>
            <person name="Kuo A."/>
            <person name="Thoen E."/>
            <person name="Andreopoulos B."/>
            <person name="Lu D."/>
            <person name="Skrede I."/>
            <person name="Drula E."/>
            <person name="Henrissat B."/>
            <person name="Morin E."/>
            <person name="Kohler A."/>
            <person name="Barry K."/>
            <person name="LaButti K."/>
            <person name="Morin E."/>
            <person name="Salamov A."/>
            <person name="Lipzen A."/>
            <person name="Mereny Z."/>
            <person name="Hegedus B."/>
            <person name="Baldrian P."/>
            <person name="Stursova M."/>
            <person name="Weitz H."/>
            <person name="Taylor A."/>
            <person name="Grigoriev I.V."/>
            <person name="Nagy L.G."/>
            <person name="Martin F."/>
            <person name="Kauserud H."/>
        </authorList>
    </citation>
    <scope>NUCLEOTIDE SEQUENCE</scope>
    <source>
        <strain evidence="10">CBHHK067</strain>
    </source>
</reference>
<keyword evidence="6 8" id="KW-0539">Nucleus</keyword>
<evidence type="ECO:0000256" key="5">
    <source>
        <dbReference type="ARBA" id="ARBA00023125"/>
    </source>
</evidence>
<dbReference type="GO" id="GO:0046982">
    <property type="term" value="F:protein heterodimerization activity"/>
    <property type="evidence" value="ECO:0007669"/>
    <property type="project" value="InterPro"/>
</dbReference>
<evidence type="ECO:0000256" key="7">
    <source>
        <dbReference type="ARBA" id="ARBA00023269"/>
    </source>
</evidence>
<dbReference type="GO" id="GO:0030527">
    <property type="term" value="F:structural constituent of chromatin"/>
    <property type="evidence" value="ECO:0007669"/>
    <property type="project" value="InterPro"/>
</dbReference>
<organism evidence="10 11">
    <name type="scientific">Mycena rosella</name>
    <name type="common">Pink bonnet</name>
    <name type="synonym">Agaricus rosellus</name>
    <dbReference type="NCBI Taxonomy" id="1033263"/>
    <lineage>
        <taxon>Eukaryota</taxon>
        <taxon>Fungi</taxon>
        <taxon>Dikarya</taxon>
        <taxon>Basidiomycota</taxon>
        <taxon>Agaricomycotina</taxon>
        <taxon>Agaricomycetes</taxon>
        <taxon>Agaricomycetidae</taxon>
        <taxon>Agaricales</taxon>
        <taxon>Marasmiineae</taxon>
        <taxon>Mycenaceae</taxon>
        <taxon>Mycena</taxon>
    </lineage>
</organism>
<comment type="function">
    <text evidence="8">Core component of nucleosome. Nucleosomes wrap and compact DNA into chromatin, limiting DNA accessibility to the cellular machineries which require DNA as a template. Histones thereby play a central role in transcription regulation, DNA repair, DNA replication and chromosomal stability. DNA accessibility is regulated via a complex set of post-translational modifications of histones, also called histone code, and nucleosome remodeling.</text>
</comment>
<feature type="domain" description="TATA box binding protein associated factor (TAF) histone-like fold" evidence="9">
    <location>
        <begin position="21"/>
        <end position="86"/>
    </location>
</feature>
<dbReference type="SMART" id="SM00803">
    <property type="entry name" value="TAF"/>
    <property type="match status" value="1"/>
</dbReference>
<dbReference type="Proteomes" id="UP001221757">
    <property type="component" value="Unassembled WGS sequence"/>
</dbReference>
<dbReference type="AlphaFoldDB" id="A0AAD7GAL3"/>
<evidence type="ECO:0000256" key="3">
    <source>
        <dbReference type="ARBA" id="ARBA00006564"/>
    </source>
</evidence>
<dbReference type="Gene3D" id="1.10.20.10">
    <property type="entry name" value="Histone, subunit A"/>
    <property type="match status" value="1"/>
</dbReference>
<dbReference type="SUPFAM" id="SSF47113">
    <property type="entry name" value="Histone-fold"/>
    <property type="match status" value="1"/>
</dbReference>
<dbReference type="PRINTS" id="PR00623">
    <property type="entry name" value="HISTONEH4"/>
</dbReference>
<keyword evidence="5 8" id="KW-0238">DNA-binding</keyword>
<name>A0AAD7GAL3_MYCRO</name>
<dbReference type="InterPro" id="IPR009072">
    <property type="entry name" value="Histone-fold"/>
</dbReference>
<evidence type="ECO:0000259" key="9">
    <source>
        <dbReference type="SMART" id="SM00803"/>
    </source>
</evidence>
<evidence type="ECO:0000256" key="4">
    <source>
        <dbReference type="ARBA" id="ARBA00022454"/>
    </source>
</evidence>
<evidence type="ECO:0000313" key="11">
    <source>
        <dbReference type="Proteomes" id="UP001221757"/>
    </source>
</evidence>
<dbReference type="GO" id="GO:0003677">
    <property type="term" value="F:DNA binding"/>
    <property type="evidence" value="ECO:0007669"/>
    <property type="project" value="UniProtKB-KW"/>
</dbReference>
<dbReference type="CDD" id="cd22912">
    <property type="entry name" value="HFD_H4"/>
    <property type="match status" value="1"/>
</dbReference>
<dbReference type="InterPro" id="IPR001951">
    <property type="entry name" value="Histone_H4"/>
</dbReference>
<protein>
    <recommendedName>
        <fullName evidence="8">Histone H4</fullName>
    </recommendedName>
</protein>
<evidence type="ECO:0000256" key="6">
    <source>
        <dbReference type="ARBA" id="ARBA00023242"/>
    </source>
</evidence>
<accession>A0AAD7GAL3</accession>
<comment type="subunit">
    <text evidence="8">The nucleosome is a histone octamer containing two molecules each of H2A, H2B, H3 and H4 assembled in one H3-H4 heterotetramer and two H2A-H2B heterodimers. The octamer wraps approximately 147 bp of DNA.</text>
</comment>
<dbReference type="Pfam" id="PF02969">
    <property type="entry name" value="TAF"/>
    <property type="match status" value="1"/>
</dbReference>
<keyword evidence="11" id="KW-1185">Reference proteome</keyword>
<keyword evidence="7 8" id="KW-0544">Nucleosome core</keyword>
<evidence type="ECO:0000256" key="8">
    <source>
        <dbReference type="RuleBase" id="RU000528"/>
    </source>
</evidence>
<comment type="similarity">
    <text evidence="3 8">Belongs to the histone H4 family.</text>
</comment>
<dbReference type="GO" id="GO:0005634">
    <property type="term" value="C:nucleus"/>
    <property type="evidence" value="ECO:0007669"/>
    <property type="project" value="UniProtKB-SubCell"/>
</dbReference>
<gene>
    <name evidence="10" type="ORF">B0H17DRAFT_1084957</name>
</gene>
<keyword evidence="4 8" id="KW-0158">Chromosome</keyword>
<sequence length="96" mass="11142">MARRRDELRFPLRRVPRTNIMGITKPAIRRLAQRGGVKRTSRTIYEEMRGALKIFLQDVVRDAALYTQHGYRSTVTSLDILYALKRSGRTLYGFGL</sequence>
<dbReference type="EMBL" id="JARKIE010000172">
    <property type="protein sequence ID" value="KAJ7671774.1"/>
    <property type="molecule type" value="Genomic_DNA"/>
</dbReference>
<evidence type="ECO:0000256" key="2">
    <source>
        <dbReference type="ARBA" id="ARBA00004286"/>
    </source>
</evidence>
<dbReference type="SMART" id="SM00417">
    <property type="entry name" value="H4"/>
    <property type="match status" value="1"/>
</dbReference>
<dbReference type="InterPro" id="IPR004823">
    <property type="entry name" value="TAF_TATA-bd_Histone-like_dom"/>
</dbReference>
<comment type="subcellular location">
    <subcellularLocation>
        <location evidence="2">Chromosome</location>
    </subcellularLocation>
    <subcellularLocation>
        <location evidence="1">Nucleus</location>
    </subcellularLocation>
</comment>
<evidence type="ECO:0000313" key="10">
    <source>
        <dbReference type="EMBL" id="KAJ7671774.1"/>
    </source>
</evidence>
<proteinExistence type="inferred from homology"/>
<comment type="caution">
    <text evidence="10">The sequence shown here is derived from an EMBL/GenBank/DDBJ whole genome shotgun (WGS) entry which is preliminary data.</text>
</comment>